<dbReference type="GO" id="GO:0071111">
    <property type="term" value="F:cyclic-guanylate-specific phosphodiesterase activity"/>
    <property type="evidence" value="ECO:0007669"/>
    <property type="project" value="InterPro"/>
</dbReference>
<dbReference type="Pfam" id="PF00563">
    <property type="entry name" value="EAL"/>
    <property type="match status" value="1"/>
</dbReference>
<dbReference type="Proteomes" id="UP000594118">
    <property type="component" value="Chromosome"/>
</dbReference>
<reference evidence="3 4" key="1">
    <citation type="submission" date="2019-10" db="EMBL/GenBank/DDBJ databases">
        <title>Pseudopuniceibacterium sp. HQ09 islated from Antarctica.</title>
        <authorList>
            <person name="Liao L."/>
            <person name="Su S."/>
            <person name="Chen B."/>
            <person name="Yu Y."/>
        </authorList>
    </citation>
    <scope>NUCLEOTIDE SEQUENCE [LARGE SCALE GENOMIC DNA]</scope>
    <source>
        <strain evidence="3 4">HQ09</strain>
    </source>
</reference>
<dbReference type="Gene3D" id="3.20.20.450">
    <property type="entry name" value="EAL domain"/>
    <property type="match status" value="1"/>
</dbReference>
<proteinExistence type="predicted"/>
<name>A0A7L9WV31_9RHOB</name>
<dbReference type="PROSITE" id="PS50883">
    <property type="entry name" value="EAL"/>
    <property type="match status" value="1"/>
</dbReference>
<dbReference type="SUPFAM" id="SSF141868">
    <property type="entry name" value="EAL domain-like"/>
    <property type="match status" value="1"/>
</dbReference>
<dbReference type="CDD" id="cd01948">
    <property type="entry name" value="EAL"/>
    <property type="match status" value="1"/>
</dbReference>
<dbReference type="InterPro" id="IPR001633">
    <property type="entry name" value="EAL_dom"/>
</dbReference>
<keyword evidence="4" id="KW-1185">Reference proteome</keyword>
<evidence type="ECO:0000313" key="3">
    <source>
        <dbReference type="EMBL" id="QOL82940.1"/>
    </source>
</evidence>
<evidence type="ECO:0000313" key="4">
    <source>
        <dbReference type="Proteomes" id="UP000594118"/>
    </source>
</evidence>
<feature type="domain" description="EAL" evidence="2">
    <location>
        <begin position="30"/>
        <end position="280"/>
    </location>
</feature>
<evidence type="ECO:0000256" key="1">
    <source>
        <dbReference type="SAM" id="MobiDB-lite"/>
    </source>
</evidence>
<organism evidence="3 4">
    <name type="scientific">Pseudooceanicola spongiae</name>
    <dbReference type="NCBI Taxonomy" id="2613965"/>
    <lineage>
        <taxon>Bacteria</taxon>
        <taxon>Pseudomonadati</taxon>
        <taxon>Pseudomonadota</taxon>
        <taxon>Alphaproteobacteria</taxon>
        <taxon>Rhodobacterales</taxon>
        <taxon>Paracoccaceae</taxon>
        <taxon>Pseudooceanicola</taxon>
    </lineage>
</organism>
<sequence>MAGGKGEGAELSAGKTDTSQGDISRPALDVSTAKELVATALRTGSVALAYQPVVNPRSNGRIAYHEGLIRLLDPAGRVTPAKDFISAVETSELGRILDCKALELGLKTLHEQQHIRLGINMSTRSIGYGDWNRTLHHWLDQDPTIGERLIIEITERSAMLSPELVISFMHDLQRHGVCFALDDFGSGYTSFRYLRDFSFDMVKIDGSFIRDISTSADHQVLTRALVMIADQFDMLTIAERVETERDADWLADCGVEYLQGYFFARPTLYPPWSVSSSAPEPPR</sequence>
<dbReference type="EMBL" id="CP045201">
    <property type="protein sequence ID" value="QOL82940.1"/>
    <property type="molecule type" value="Genomic_DNA"/>
</dbReference>
<dbReference type="PANTHER" id="PTHR33121:SF79">
    <property type="entry name" value="CYCLIC DI-GMP PHOSPHODIESTERASE PDED-RELATED"/>
    <property type="match status" value="1"/>
</dbReference>
<dbReference type="InterPro" id="IPR050706">
    <property type="entry name" value="Cyclic-di-GMP_PDE-like"/>
</dbReference>
<feature type="region of interest" description="Disordered" evidence="1">
    <location>
        <begin position="1"/>
        <end position="25"/>
    </location>
</feature>
<dbReference type="AlphaFoldDB" id="A0A7L9WV31"/>
<dbReference type="PANTHER" id="PTHR33121">
    <property type="entry name" value="CYCLIC DI-GMP PHOSPHODIESTERASE PDEF"/>
    <property type="match status" value="1"/>
</dbReference>
<protein>
    <submittedName>
        <fullName evidence="3">EAL domain-containing protein</fullName>
    </submittedName>
</protein>
<dbReference type="SMART" id="SM00052">
    <property type="entry name" value="EAL"/>
    <property type="match status" value="1"/>
</dbReference>
<accession>A0A7L9WV31</accession>
<evidence type="ECO:0000259" key="2">
    <source>
        <dbReference type="PROSITE" id="PS50883"/>
    </source>
</evidence>
<gene>
    <name evidence="3" type="ORF">F3W81_20145</name>
</gene>
<dbReference type="InterPro" id="IPR035919">
    <property type="entry name" value="EAL_sf"/>
</dbReference>
<dbReference type="KEGG" id="pshq:F3W81_20145"/>
<dbReference type="RefSeq" id="WP_193081345.1">
    <property type="nucleotide sequence ID" value="NZ_CP045201.1"/>
</dbReference>